<evidence type="ECO:0000256" key="1">
    <source>
        <dbReference type="SAM" id="MobiDB-lite"/>
    </source>
</evidence>
<feature type="region of interest" description="Disordered" evidence="1">
    <location>
        <begin position="1"/>
        <end position="49"/>
    </location>
</feature>
<reference evidence="2 3" key="1">
    <citation type="journal article" date="2016" name="Mol. Biol. Evol.">
        <title>Comparative Genomics of Early-Diverging Mushroom-Forming Fungi Provides Insights into the Origins of Lignocellulose Decay Capabilities.</title>
        <authorList>
            <person name="Nagy L.G."/>
            <person name="Riley R."/>
            <person name="Tritt A."/>
            <person name="Adam C."/>
            <person name="Daum C."/>
            <person name="Floudas D."/>
            <person name="Sun H."/>
            <person name="Yadav J.S."/>
            <person name="Pangilinan J."/>
            <person name="Larsson K.H."/>
            <person name="Matsuura K."/>
            <person name="Barry K."/>
            <person name="Labutti K."/>
            <person name="Kuo R."/>
            <person name="Ohm R.A."/>
            <person name="Bhattacharya S.S."/>
            <person name="Shirouzu T."/>
            <person name="Yoshinaga Y."/>
            <person name="Martin F.M."/>
            <person name="Grigoriev I.V."/>
            <person name="Hibbett D.S."/>
        </authorList>
    </citation>
    <scope>NUCLEOTIDE SEQUENCE [LARGE SCALE GENOMIC DNA]</scope>
    <source>
        <strain evidence="2 3">HHB9708</strain>
    </source>
</reference>
<name>A0A164M6D6_9AGAM</name>
<evidence type="ECO:0000313" key="3">
    <source>
        <dbReference type="Proteomes" id="UP000076722"/>
    </source>
</evidence>
<feature type="compositionally biased region" description="Basic and acidic residues" evidence="1">
    <location>
        <begin position="1"/>
        <end position="11"/>
    </location>
</feature>
<accession>A0A164M6D6</accession>
<keyword evidence="3" id="KW-1185">Reference proteome</keyword>
<feature type="compositionally biased region" description="Low complexity" evidence="1">
    <location>
        <begin position="29"/>
        <end position="40"/>
    </location>
</feature>
<gene>
    <name evidence="2" type="ORF">SISNIDRAFT_553545</name>
</gene>
<organism evidence="2 3">
    <name type="scientific">Sistotremastrum niveocremeum HHB9708</name>
    <dbReference type="NCBI Taxonomy" id="1314777"/>
    <lineage>
        <taxon>Eukaryota</taxon>
        <taxon>Fungi</taxon>
        <taxon>Dikarya</taxon>
        <taxon>Basidiomycota</taxon>
        <taxon>Agaricomycotina</taxon>
        <taxon>Agaricomycetes</taxon>
        <taxon>Sistotremastrales</taxon>
        <taxon>Sistotremastraceae</taxon>
        <taxon>Sertulicium</taxon>
        <taxon>Sertulicium niveocremeum</taxon>
    </lineage>
</organism>
<sequence>MNKNNQKDRRTGPGPVFLGPVLVAGPTKSQGPGPQISPGPASKNAKDRTGPDLQTLPLIICDYSDACEQCLKLINRFRLCGLDVVGWVKGAEHDEAGEKRGTVMADADVGGQMLKTRWRRLAGGSDGDDLERWMYWHDHDDGWMDVVKVECDEEERAVAASMAGVDEDARVLYSS</sequence>
<proteinExistence type="predicted"/>
<evidence type="ECO:0000313" key="2">
    <source>
        <dbReference type="EMBL" id="KZS86405.1"/>
    </source>
</evidence>
<dbReference type="Proteomes" id="UP000076722">
    <property type="component" value="Unassembled WGS sequence"/>
</dbReference>
<dbReference type="AlphaFoldDB" id="A0A164M6D6"/>
<protein>
    <submittedName>
        <fullName evidence="2">Uncharacterized protein</fullName>
    </submittedName>
</protein>
<dbReference type="EMBL" id="KV419510">
    <property type="protein sequence ID" value="KZS86405.1"/>
    <property type="molecule type" value="Genomic_DNA"/>
</dbReference>